<evidence type="ECO:0000313" key="6">
    <source>
        <dbReference type="Proteomes" id="UP000032360"/>
    </source>
</evidence>
<dbReference type="Gene3D" id="3.40.309.10">
    <property type="entry name" value="Aldehyde Dehydrogenase, Chain A, domain 2"/>
    <property type="match status" value="1"/>
</dbReference>
<dbReference type="GO" id="GO:0006574">
    <property type="term" value="P:L-valine catabolic process"/>
    <property type="evidence" value="ECO:0007669"/>
    <property type="project" value="TreeGrafter"/>
</dbReference>
<proteinExistence type="predicted"/>
<dbReference type="AlphaFoldDB" id="A0A0D8HJZ0"/>
<dbReference type="Pfam" id="PF00171">
    <property type="entry name" value="Aldedh"/>
    <property type="match status" value="1"/>
</dbReference>
<dbReference type="STRING" id="1280514.AXFE_09680"/>
<accession>A0A0D8HJZ0</accession>
<organism evidence="5 6">
    <name type="scientific">Acidithrix ferrooxidans</name>
    <dbReference type="NCBI Taxonomy" id="1280514"/>
    <lineage>
        <taxon>Bacteria</taxon>
        <taxon>Bacillati</taxon>
        <taxon>Actinomycetota</taxon>
        <taxon>Acidimicrobiia</taxon>
        <taxon>Acidimicrobiales</taxon>
        <taxon>Acidimicrobiaceae</taxon>
        <taxon>Acidithrix</taxon>
    </lineage>
</organism>
<protein>
    <recommendedName>
        <fullName evidence="1">methylmalonate-semialdehyde dehydrogenase (CoA acylating)</fullName>
        <ecNumber evidence="1">1.2.1.27</ecNumber>
    </recommendedName>
</protein>
<name>A0A0D8HJZ0_9ACTN</name>
<dbReference type="InterPro" id="IPR016160">
    <property type="entry name" value="Ald_DH_CS_CYS"/>
</dbReference>
<dbReference type="EMBL" id="JXYS01000025">
    <property type="protein sequence ID" value="KJF18067.1"/>
    <property type="molecule type" value="Genomic_DNA"/>
</dbReference>
<dbReference type="CDD" id="cd07085">
    <property type="entry name" value="ALDH_F6_MMSDH"/>
    <property type="match status" value="1"/>
</dbReference>
<dbReference type="PATRIC" id="fig|1280514.3.peg.1279"/>
<reference evidence="5 6" key="1">
    <citation type="submission" date="2015-01" db="EMBL/GenBank/DDBJ databases">
        <title>Draft genome of the acidophilic iron oxidizer Acidithrix ferrooxidans strain Py-F3.</title>
        <authorList>
            <person name="Poehlein A."/>
            <person name="Eisen S."/>
            <person name="Schloemann M."/>
            <person name="Johnson B.D."/>
            <person name="Daniel R."/>
            <person name="Muehling M."/>
        </authorList>
    </citation>
    <scope>NUCLEOTIDE SEQUENCE [LARGE SCALE GENOMIC DNA]</scope>
    <source>
        <strain evidence="5 6">Py-F3</strain>
    </source>
</reference>
<dbReference type="GO" id="GO:0004491">
    <property type="term" value="F:methylmalonate-semialdehyde dehydrogenase (acylating, NAD) activity"/>
    <property type="evidence" value="ECO:0007669"/>
    <property type="project" value="UniProtKB-EC"/>
</dbReference>
<comment type="caution">
    <text evidence="5">The sequence shown here is derived from an EMBL/GenBank/DDBJ whole genome shotgun (WGS) entry which is preliminary data.</text>
</comment>
<evidence type="ECO:0000256" key="2">
    <source>
        <dbReference type="ARBA" id="ARBA00023002"/>
    </source>
</evidence>
<dbReference type="InterPro" id="IPR015590">
    <property type="entry name" value="Aldehyde_DH_dom"/>
</dbReference>
<dbReference type="FunFam" id="3.40.309.10:FF:000002">
    <property type="entry name" value="Methylmalonate-semialdehyde dehydrogenase (Acylating)"/>
    <property type="match status" value="1"/>
</dbReference>
<dbReference type="Gene3D" id="3.40.605.10">
    <property type="entry name" value="Aldehyde Dehydrogenase, Chain A, domain 1"/>
    <property type="match status" value="1"/>
</dbReference>
<dbReference type="Proteomes" id="UP000032360">
    <property type="component" value="Unassembled WGS sequence"/>
</dbReference>
<feature type="domain" description="Aldehyde dehydrogenase" evidence="4">
    <location>
        <begin position="20"/>
        <end position="477"/>
    </location>
</feature>
<dbReference type="NCBIfam" id="TIGR01722">
    <property type="entry name" value="MMSDH"/>
    <property type="match status" value="1"/>
</dbReference>
<dbReference type="RefSeq" id="WP_052604727.1">
    <property type="nucleotide sequence ID" value="NZ_JXYS01000025.1"/>
</dbReference>
<keyword evidence="6" id="KW-1185">Reference proteome</keyword>
<dbReference type="PANTHER" id="PTHR43866">
    <property type="entry name" value="MALONATE-SEMIALDEHYDE DEHYDROGENASE"/>
    <property type="match status" value="1"/>
</dbReference>
<keyword evidence="3" id="KW-0520">NAD</keyword>
<keyword evidence="2 5" id="KW-0560">Oxidoreductase</keyword>
<dbReference type="InterPro" id="IPR010061">
    <property type="entry name" value="MeMal-semiAld_DH"/>
</dbReference>
<dbReference type="PANTHER" id="PTHR43866:SF4">
    <property type="entry name" value="MALONATE-SEMIALDEHYDE DEHYDROGENASE"/>
    <property type="match status" value="1"/>
</dbReference>
<evidence type="ECO:0000259" key="4">
    <source>
        <dbReference type="Pfam" id="PF00171"/>
    </source>
</evidence>
<dbReference type="InterPro" id="IPR016162">
    <property type="entry name" value="Ald_DH_N"/>
</dbReference>
<gene>
    <name evidence="5" type="primary">bauC</name>
    <name evidence="5" type="ORF">AXFE_09680</name>
</gene>
<dbReference type="InterPro" id="IPR016163">
    <property type="entry name" value="Ald_DH_C"/>
</dbReference>
<evidence type="ECO:0000313" key="5">
    <source>
        <dbReference type="EMBL" id="KJF18067.1"/>
    </source>
</evidence>
<dbReference type="PROSITE" id="PS00070">
    <property type="entry name" value="ALDEHYDE_DEHYDR_CYS"/>
    <property type="match status" value="1"/>
</dbReference>
<dbReference type="EC" id="1.2.1.27" evidence="1"/>
<dbReference type="SUPFAM" id="SSF53720">
    <property type="entry name" value="ALDH-like"/>
    <property type="match status" value="1"/>
</dbReference>
<evidence type="ECO:0000256" key="3">
    <source>
        <dbReference type="ARBA" id="ARBA00023027"/>
    </source>
</evidence>
<evidence type="ECO:0000256" key="1">
    <source>
        <dbReference type="ARBA" id="ARBA00013048"/>
    </source>
</evidence>
<dbReference type="FunFam" id="3.40.605.10:FF:000003">
    <property type="entry name" value="Methylmalonate-semialdehyde dehydrogenase [acylating]"/>
    <property type="match status" value="1"/>
</dbReference>
<sequence length="496" mass="53021">MENVVAHYIDGKENLGESDRSSNVYDPGTAQVTRSVVLGTSLDVDSAVASAHQAFATWGKTPLSQRARVMFAYREVLERNVTNIARVISNEHGKTLPDAIGEVRRGLEVVEFACGIPQLQKSQYSEGVSREVDTFSIRQPLGVVAGITPFNFPAMVPLWMIPVAIATGNTFILKPSEKDPSTSLLLASLFSEAGGPDGVFNVVQGDKTVVDALLDHSLVRAVSFVGSTPIARYIYGRASANGKRVQALGGAKNHMVVLPDADLEAAADAVVSAAYGSAGERCMAISALVLVGDIADKMIDLISDRIAKLHIGYGIDEGVDMGPLVTAEHRDRVASFIETARKDGARVVVDGRDHKVASEAGFYLGASLIDNVTPGMAVYDNEIFGPVLSCTRVADSNAALELINSNQFANGASIFTRSGSAARYFQSEVSAGMVGINVPIPVPVAYYSFGGYKDSLFGDTHVHGEEGVKFYTRGKVVTQRWVHESRRGVDFGFPQT</sequence>
<dbReference type="GO" id="GO:0006210">
    <property type="term" value="P:thymine catabolic process"/>
    <property type="evidence" value="ECO:0007669"/>
    <property type="project" value="TreeGrafter"/>
</dbReference>
<dbReference type="OrthoDB" id="6882680at2"/>
<dbReference type="InterPro" id="IPR016161">
    <property type="entry name" value="Ald_DH/histidinol_DH"/>
</dbReference>